<gene>
    <name evidence="1" type="ORF">NY40_0671</name>
</gene>
<dbReference type="AlphaFoldDB" id="A0A060PSS7"/>
<protein>
    <submittedName>
        <fullName evidence="1">Dihydrolipoamide acetyltransferase</fullName>
    </submittedName>
</protein>
<organism evidence="1 2">
    <name type="scientific">Helicobacter pylori NY40</name>
    <dbReference type="NCBI Taxonomy" id="1426844"/>
    <lineage>
        <taxon>Bacteria</taxon>
        <taxon>Pseudomonadati</taxon>
        <taxon>Campylobacterota</taxon>
        <taxon>Epsilonproteobacteria</taxon>
        <taxon>Campylobacterales</taxon>
        <taxon>Helicobacteraceae</taxon>
        <taxon>Helicobacter</taxon>
    </lineage>
</organism>
<accession>A0A060PSS7</accession>
<dbReference type="EMBL" id="AP014523">
    <property type="protein sequence ID" value="BAO97685.1"/>
    <property type="molecule type" value="Genomic_DNA"/>
</dbReference>
<keyword evidence="1" id="KW-0808">Transferase</keyword>
<dbReference type="HOGENOM" id="CLU_011573_0_0_7"/>
<evidence type="ECO:0000313" key="2">
    <source>
        <dbReference type="Proteomes" id="UP000031662"/>
    </source>
</evidence>
<dbReference type="GO" id="GO:0016740">
    <property type="term" value="F:transferase activity"/>
    <property type="evidence" value="ECO:0007669"/>
    <property type="project" value="UniProtKB-KW"/>
</dbReference>
<sequence>MVKEKSLELPLGHPLVEKLCDKSLKDGVKFNEEIPIHFKKEVLEEDKIKFKQALRVLHAIANNSTSLRYLSEDNQKFLEDLAQAEKITNEQIEKTLEIVSYSDVDVDFEKFKDLMLKVDSIAVGLKSYSESQLLDLNGGH</sequence>
<evidence type="ECO:0000313" key="1">
    <source>
        <dbReference type="EMBL" id="BAO97685.1"/>
    </source>
</evidence>
<dbReference type="Proteomes" id="UP000031662">
    <property type="component" value="Chromosome"/>
</dbReference>
<reference evidence="1 2" key="1">
    <citation type="submission" date="2013-11" db="EMBL/GenBank/DDBJ databases">
        <title>Estimation of Helicobacter pylori bacteriophage ecology using H. pylori isolates.</title>
        <authorList>
            <person name="Uchiyama J."/>
            <person name="Takemura-Uchiyama I."/>
            <person name="Ujihara T."/>
            <person name="Matsuzaki S."/>
        </authorList>
    </citation>
    <scope>NUCLEOTIDE SEQUENCE [LARGE SCALE GENOMIC DNA]</scope>
    <source>
        <strain evidence="1 2">NY40</strain>
    </source>
</reference>
<proteinExistence type="predicted"/>
<name>A0A060PSS7_HELPX</name>